<dbReference type="Pfam" id="PF00773">
    <property type="entry name" value="RNB"/>
    <property type="match status" value="2"/>
</dbReference>
<dbReference type="GO" id="GO:0006402">
    <property type="term" value="P:mRNA catabolic process"/>
    <property type="evidence" value="ECO:0007669"/>
    <property type="project" value="TreeGrafter"/>
</dbReference>
<protein>
    <recommendedName>
        <fullName evidence="1">RNB domain-containing protein</fullName>
    </recommendedName>
</protein>
<dbReference type="PANTHER" id="PTHR23355:SF9">
    <property type="entry name" value="DIS3-LIKE EXONUCLEASE 2"/>
    <property type="match status" value="1"/>
</dbReference>
<organism evidence="2">
    <name type="scientific">viral metagenome</name>
    <dbReference type="NCBI Taxonomy" id="1070528"/>
    <lineage>
        <taxon>unclassified sequences</taxon>
        <taxon>metagenomes</taxon>
        <taxon>organismal metagenomes</taxon>
    </lineage>
</organism>
<feature type="domain" description="RNB" evidence="1">
    <location>
        <begin position="189"/>
        <end position="441"/>
    </location>
</feature>
<dbReference type="Gene3D" id="2.40.50.700">
    <property type="match status" value="1"/>
</dbReference>
<dbReference type="SMART" id="SM00955">
    <property type="entry name" value="RNB"/>
    <property type="match status" value="1"/>
</dbReference>
<dbReference type="GO" id="GO:0003723">
    <property type="term" value="F:RNA binding"/>
    <property type="evidence" value="ECO:0007669"/>
    <property type="project" value="InterPro"/>
</dbReference>
<dbReference type="InterPro" id="IPR050180">
    <property type="entry name" value="RNR_Ribonuclease"/>
</dbReference>
<reference evidence="2" key="1">
    <citation type="journal article" date="2020" name="Nature">
        <title>Giant virus diversity and host interactions through global metagenomics.</title>
        <authorList>
            <person name="Schulz F."/>
            <person name="Roux S."/>
            <person name="Paez-Espino D."/>
            <person name="Jungbluth S."/>
            <person name="Walsh D.A."/>
            <person name="Denef V.J."/>
            <person name="McMahon K.D."/>
            <person name="Konstantinidis K.T."/>
            <person name="Eloe-Fadrosh E.A."/>
            <person name="Kyrpides N.C."/>
            <person name="Woyke T."/>
        </authorList>
    </citation>
    <scope>NUCLEOTIDE SEQUENCE</scope>
    <source>
        <strain evidence="2">GVMAG-S-3300013093-109</strain>
    </source>
</reference>
<sequence>MTTMDQSQLEKLFGMKQVDQPLSNVRGILQTKDDNHFQILSDTGDLLHEWVGAKFANKCLPGDHIAWVKDHCELELRDQHPLIVGTLELTNKSSYGMTRRGHLMYLFTPYDKKYPHFIVGSSSKDRSKNLIVLVSFDKWEDTFPRGNIQQILGVSGDEKAEREALIWQACPWRYPTFEYKPEPTKTLPRLALNGYTFHIDPQGCRDVDDVFTFEQVEEGWKVTITISDVATFVEDGSAVDIMASLIGQTLYDLEGRVIRPMLPAEYSEQMCSLLPGKGCCGVSLQFIWTGTEIQNKKWTLTMLRVNESYSYEEFQNSSSPYKVLLQEITSYLAKEPVTDAHDWVAQMMIFYNTEAGAMLKKAKMGILRRHSEPKWEQLEKYKTHIPELEKLAFSSAEYCLAEEEKTQHYGLTTDTYAHASSPIRRYADLVNQRVLHRLILKSTDFYIIPQAMYDMNQKAKANKNYARDLTYLNVIMTGQTEFQGIIVEKKPKENGWIKIKLYVPVWKRMVSTTYRSVSENMVLSRDESTEIDVTLYRETQIKCAFSPHSRNWKERVVLHLS</sequence>
<evidence type="ECO:0000259" key="1">
    <source>
        <dbReference type="SMART" id="SM00955"/>
    </source>
</evidence>
<proteinExistence type="predicted"/>
<dbReference type="EMBL" id="MN740972">
    <property type="protein sequence ID" value="QHU20742.1"/>
    <property type="molecule type" value="Genomic_DNA"/>
</dbReference>
<dbReference type="SUPFAM" id="SSF50249">
    <property type="entry name" value="Nucleic acid-binding proteins"/>
    <property type="match status" value="1"/>
</dbReference>
<dbReference type="AlphaFoldDB" id="A0A6C0KRZ2"/>
<dbReference type="GO" id="GO:0000175">
    <property type="term" value="F:3'-5'-RNA exonuclease activity"/>
    <property type="evidence" value="ECO:0007669"/>
    <property type="project" value="TreeGrafter"/>
</dbReference>
<evidence type="ECO:0000313" key="2">
    <source>
        <dbReference type="EMBL" id="QHU20742.1"/>
    </source>
</evidence>
<accession>A0A6C0KRZ2</accession>
<dbReference type="Pfam" id="PF17849">
    <property type="entry name" value="OB_Dis3"/>
    <property type="match status" value="1"/>
</dbReference>
<dbReference type="InterPro" id="IPR001900">
    <property type="entry name" value="RNase_II/R"/>
</dbReference>
<dbReference type="InterPro" id="IPR041505">
    <property type="entry name" value="Dis3_CSD2"/>
</dbReference>
<dbReference type="InterPro" id="IPR012340">
    <property type="entry name" value="NA-bd_OB-fold"/>
</dbReference>
<name>A0A6C0KRZ2_9ZZZZ</name>
<dbReference type="PANTHER" id="PTHR23355">
    <property type="entry name" value="RIBONUCLEASE"/>
    <property type="match status" value="1"/>
</dbReference>